<evidence type="ECO:0000313" key="1">
    <source>
        <dbReference type="EMBL" id="KWA85853.1"/>
    </source>
</evidence>
<comment type="caution">
    <text evidence="1">The sequence shown here is derived from an EMBL/GenBank/DDBJ whole genome shotgun (WGS) entry which is preliminary data.</text>
</comment>
<protein>
    <submittedName>
        <fullName evidence="1">Uncharacterized protein</fullName>
    </submittedName>
</protein>
<organism evidence="1 2">
    <name type="scientific">Burkholderia ubonensis</name>
    <dbReference type="NCBI Taxonomy" id="101571"/>
    <lineage>
        <taxon>Bacteria</taxon>
        <taxon>Pseudomonadati</taxon>
        <taxon>Pseudomonadota</taxon>
        <taxon>Betaproteobacteria</taxon>
        <taxon>Burkholderiales</taxon>
        <taxon>Burkholderiaceae</taxon>
        <taxon>Burkholderia</taxon>
        <taxon>Burkholderia cepacia complex</taxon>
    </lineage>
</organism>
<proteinExistence type="predicted"/>
<accession>A0A106QGK1</accession>
<sequence length="627" mass="69616">MDPRAHMPTQDRESHSLYGFDMTAYLRGGSHAGRPAGEVARHAVTHGGIYPLEQARLALGAYERAALDVLQRHRELLIDADAPADTPADTGGAATLALYVNSLGRLHIRPAAAPKVAYDARDSWVDLGTVTVGTGVLAEIDAGVAAWRAIERRSFAEVRVAMDRVHAEGQLPRVLEEVIDHVEHVESVCFYVGDRFFALIDRYTNLIDSKGGKGHLPGLRDRPYPAWSDDDVLIVAALHALFLSGRSVRFEEFNGALLSAQDLVGRLDRLAAAYTDAGCEVAVPQGLDLFERARKIREQTLCAIGKPWLRYRWIYGLNFQKTERILRSSASTEAHDQWYREFGDDFRQFVSPRGEFSPPEYVAMALLANAAIARDVAGVRCDAGSAAVTSWIEYLIEKTVASAVLATGSDYGMSSSLRDIGQLVAYDETTLLDTIHALTPASFFTAYVSHRTIARFGEPESTMIATSVQKRMQFNRWHFIPGNFERPLIRASRHWYYPPLVPDISSHSDMHRAAHNRARVKYSIRVPGPDMSRPPLNIAGRRYRGFYDVRVVRAEGDEYSTEDMLRVRRRTLWLEALYTALVNYLMTPDAHRLAVNGFDAGTYLDLAGDVLPNAADALRATAAEGAL</sequence>
<dbReference type="RefSeq" id="WP_059651999.1">
    <property type="nucleotide sequence ID" value="NZ_LOXJ01000002.1"/>
</dbReference>
<gene>
    <name evidence="1" type="ORF">WL29_12790</name>
</gene>
<reference evidence="1 2" key="1">
    <citation type="submission" date="2015-11" db="EMBL/GenBank/DDBJ databases">
        <title>Expanding the genomic diversity of Burkholderia species for the development of highly accurate diagnostics.</title>
        <authorList>
            <person name="Sahl J."/>
            <person name="Keim P."/>
            <person name="Wagner D."/>
        </authorList>
    </citation>
    <scope>NUCLEOTIDE SEQUENCE [LARGE SCALE GENOMIC DNA]</scope>
    <source>
        <strain evidence="1 2">MSMB2087WGS</strain>
    </source>
</reference>
<evidence type="ECO:0000313" key="2">
    <source>
        <dbReference type="Proteomes" id="UP000060630"/>
    </source>
</evidence>
<dbReference type="Proteomes" id="UP000060630">
    <property type="component" value="Unassembled WGS sequence"/>
</dbReference>
<dbReference type="EMBL" id="LPHD01000014">
    <property type="protein sequence ID" value="KWA85853.1"/>
    <property type="molecule type" value="Genomic_DNA"/>
</dbReference>
<dbReference type="AlphaFoldDB" id="A0A106QGK1"/>
<name>A0A106QGK1_9BURK</name>